<dbReference type="Proteomes" id="UP000789342">
    <property type="component" value="Unassembled WGS sequence"/>
</dbReference>
<evidence type="ECO:0000313" key="2">
    <source>
        <dbReference type="EMBL" id="CAG8765345.1"/>
    </source>
</evidence>
<keyword evidence="3" id="KW-1185">Reference proteome</keyword>
<feature type="region of interest" description="Disordered" evidence="1">
    <location>
        <begin position="1"/>
        <end position="54"/>
    </location>
</feature>
<dbReference type="AlphaFoldDB" id="A0A9N9J996"/>
<dbReference type="EMBL" id="CAJVPV010043245">
    <property type="protein sequence ID" value="CAG8765345.1"/>
    <property type="molecule type" value="Genomic_DNA"/>
</dbReference>
<feature type="compositionally biased region" description="Low complexity" evidence="1">
    <location>
        <begin position="40"/>
        <end position="54"/>
    </location>
</feature>
<feature type="non-terminal residue" evidence="2">
    <location>
        <position position="146"/>
    </location>
</feature>
<organism evidence="2 3">
    <name type="scientific">Acaulospora morrowiae</name>
    <dbReference type="NCBI Taxonomy" id="94023"/>
    <lineage>
        <taxon>Eukaryota</taxon>
        <taxon>Fungi</taxon>
        <taxon>Fungi incertae sedis</taxon>
        <taxon>Mucoromycota</taxon>
        <taxon>Glomeromycotina</taxon>
        <taxon>Glomeromycetes</taxon>
        <taxon>Diversisporales</taxon>
        <taxon>Acaulosporaceae</taxon>
        <taxon>Acaulospora</taxon>
    </lineage>
</organism>
<sequence length="146" mass="15894">MEQRKRSRPANVFGDDDEPLVKNEPEAKKSKSIGAPSFLPTPTDPSSISSSAPRPDQIKAMIAAKKAQLEAMAANFRPSPSLPVRPPVVHTPLPPQPSLMSVGIDPDLPRKIQEAKEMVRANLAAKANPYLSALLIPIDRFTPSRR</sequence>
<evidence type="ECO:0000313" key="3">
    <source>
        <dbReference type="Proteomes" id="UP000789342"/>
    </source>
</evidence>
<feature type="compositionally biased region" description="Basic and acidic residues" evidence="1">
    <location>
        <begin position="19"/>
        <end position="29"/>
    </location>
</feature>
<evidence type="ECO:0000256" key="1">
    <source>
        <dbReference type="SAM" id="MobiDB-lite"/>
    </source>
</evidence>
<gene>
    <name evidence="2" type="ORF">AMORRO_LOCUS16225</name>
</gene>
<accession>A0A9N9J996</accession>
<proteinExistence type="predicted"/>
<protein>
    <submittedName>
        <fullName evidence="2">1295_t:CDS:1</fullName>
    </submittedName>
</protein>
<name>A0A9N9J996_9GLOM</name>
<feature type="region of interest" description="Disordered" evidence="1">
    <location>
        <begin position="78"/>
        <end position="99"/>
    </location>
</feature>
<comment type="caution">
    <text evidence="2">The sequence shown here is derived from an EMBL/GenBank/DDBJ whole genome shotgun (WGS) entry which is preliminary data.</text>
</comment>
<reference evidence="2" key="1">
    <citation type="submission" date="2021-06" db="EMBL/GenBank/DDBJ databases">
        <authorList>
            <person name="Kallberg Y."/>
            <person name="Tangrot J."/>
            <person name="Rosling A."/>
        </authorList>
    </citation>
    <scope>NUCLEOTIDE SEQUENCE</scope>
    <source>
        <strain evidence="2">CL551</strain>
    </source>
</reference>